<dbReference type="EMBL" id="BLIV01000004">
    <property type="protein sequence ID" value="GFE50603.1"/>
    <property type="molecule type" value="Genomic_DNA"/>
</dbReference>
<accession>A0A640VQU5</accession>
<comment type="caution">
    <text evidence="3">The sequence shown here is derived from an EMBL/GenBank/DDBJ whole genome shotgun (WGS) entry which is preliminary data.</text>
</comment>
<evidence type="ECO:0000313" key="3">
    <source>
        <dbReference type="EMBL" id="GFE50603.1"/>
    </source>
</evidence>
<dbReference type="InterPro" id="IPR011856">
    <property type="entry name" value="tRNA_endonuc-like_dom_sf"/>
</dbReference>
<proteinExistence type="inferred from homology"/>
<protein>
    <recommendedName>
        <fullName evidence="2">UPF0102 protein So717_23560</fullName>
    </recommendedName>
</protein>
<dbReference type="Gene3D" id="3.40.1350.10">
    <property type="match status" value="1"/>
</dbReference>
<dbReference type="GO" id="GO:0003676">
    <property type="term" value="F:nucleic acid binding"/>
    <property type="evidence" value="ECO:0007669"/>
    <property type="project" value="InterPro"/>
</dbReference>
<sequence>MGIEAQRSARGQVAFHAGHAAEAVVARHYEAMGYSVAEVRWRGTAGEIDLIVRDIAGLVFVEVKKSDSFEAAATRLTTRQMRRIYTAAEEYLATQPLGSLTEARVDVALVDSMGQVQIVENAFDGL</sequence>
<dbReference type="Pfam" id="PF02021">
    <property type="entry name" value="UPF0102"/>
    <property type="match status" value="1"/>
</dbReference>
<dbReference type="InterPro" id="IPR011335">
    <property type="entry name" value="Restrct_endonuc-II-like"/>
</dbReference>
<evidence type="ECO:0000313" key="4">
    <source>
        <dbReference type="Proteomes" id="UP000436522"/>
    </source>
</evidence>
<dbReference type="PANTHER" id="PTHR34039">
    <property type="entry name" value="UPF0102 PROTEIN YRAN"/>
    <property type="match status" value="1"/>
</dbReference>
<dbReference type="PANTHER" id="PTHR34039:SF1">
    <property type="entry name" value="UPF0102 PROTEIN YRAN"/>
    <property type="match status" value="1"/>
</dbReference>
<evidence type="ECO:0000256" key="2">
    <source>
        <dbReference type="HAMAP-Rule" id="MF_00048"/>
    </source>
</evidence>
<name>A0A640VQU5_9RHOB</name>
<dbReference type="Proteomes" id="UP000436522">
    <property type="component" value="Unassembled WGS sequence"/>
</dbReference>
<reference evidence="3 4" key="1">
    <citation type="submission" date="2019-12" db="EMBL/GenBank/DDBJ databases">
        <title>Roseobacter cerasinus sp. nov., isolated from seawater around aquaculture.</title>
        <authorList>
            <person name="Muramatsu S."/>
            <person name="Takabe Y."/>
            <person name="Mori K."/>
            <person name="Takaichi S."/>
            <person name="Hanada S."/>
        </authorList>
    </citation>
    <scope>NUCLEOTIDE SEQUENCE [LARGE SCALE GENOMIC DNA]</scope>
    <source>
        <strain evidence="3 4">AI77</strain>
    </source>
</reference>
<comment type="similarity">
    <text evidence="1 2">Belongs to the UPF0102 family.</text>
</comment>
<organism evidence="3 4">
    <name type="scientific">Roseobacter cerasinus</name>
    <dbReference type="NCBI Taxonomy" id="2602289"/>
    <lineage>
        <taxon>Bacteria</taxon>
        <taxon>Pseudomonadati</taxon>
        <taxon>Pseudomonadota</taxon>
        <taxon>Alphaproteobacteria</taxon>
        <taxon>Rhodobacterales</taxon>
        <taxon>Roseobacteraceae</taxon>
        <taxon>Roseobacter</taxon>
    </lineage>
</organism>
<dbReference type="InterPro" id="IPR003509">
    <property type="entry name" value="UPF0102_YraN-like"/>
</dbReference>
<keyword evidence="4" id="KW-1185">Reference proteome</keyword>
<dbReference type="AlphaFoldDB" id="A0A640VQU5"/>
<dbReference type="SUPFAM" id="SSF52980">
    <property type="entry name" value="Restriction endonuclease-like"/>
    <property type="match status" value="1"/>
</dbReference>
<dbReference type="OrthoDB" id="9812968at2"/>
<gene>
    <name evidence="3" type="ORF">So717_23560</name>
</gene>
<dbReference type="HAMAP" id="MF_00048">
    <property type="entry name" value="UPF0102"/>
    <property type="match status" value="1"/>
</dbReference>
<evidence type="ECO:0000256" key="1">
    <source>
        <dbReference type="ARBA" id="ARBA00006738"/>
    </source>
</evidence>